<dbReference type="SUPFAM" id="SSF53187">
    <property type="entry name" value="Zn-dependent exopeptidases"/>
    <property type="match status" value="2"/>
</dbReference>
<organism evidence="17 18">
    <name type="scientific">Acropora cervicornis</name>
    <name type="common">Staghorn coral</name>
    <dbReference type="NCBI Taxonomy" id="6130"/>
    <lineage>
        <taxon>Eukaryota</taxon>
        <taxon>Metazoa</taxon>
        <taxon>Cnidaria</taxon>
        <taxon>Anthozoa</taxon>
        <taxon>Hexacorallia</taxon>
        <taxon>Scleractinia</taxon>
        <taxon>Astrocoeniina</taxon>
        <taxon>Acroporidae</taxon>
        <taxon>Acropora</taxon>
    </lineage>
</organism>
<reference evidence="17" key="1">
    <citation type="journal article" date="2023" name="G3 (Bethesda)">
        <title>Whole genome assembly and annotation of the endangered Caribbean coral Acropora cervicornis.</title>
        <authorList>
            <person name="Selwyn J.D."/>
            <person name="Vollmer S.V."/>
        </authorList>
    </citation>
    <scope>NUCLEOTIDE SEQUENCE</scope>
    <source>
        <strain evidence="17">K2</strain>
    </source>
</reference>
<evidence type="ECO:0000256" key="11">
    <source>
        <dbReference type="ARBA" id="ARBA00023049"/>
    </source>
</evidence>
<dbReference type="PANTHER" id="PTHR11705">
    <property type="entry name" value="PROTEASE FAMILY M14 CARBOXYPEPTIDASE A,B"/>
    <property type="match status" value="1"/>
</dbReference>
<dbReference type="InterPro" id="IPR036990">
    <property type="entry name" value="M14A-like_propep"/>
</dbReference>
<keyword evidence="18" id="KW-1185">Reference proteome</keyword>
<feature type="domain" description="Peptidase M14" evidence="15">
    <location>
        <begin position="173"/>
        <end position="245"/>
    </location>
</feature>
<dbReference type="SUPFAM" id="SSF54897">
    <property type="entry name" value="Protease propeptides/inhibitors"/>
    <property type="match status" value="1"/>
</dbReference>
<evidence type="ECO:0000256" key="4">
    <source>
        <dbReference type="ARBA" id="ARBA00022645"/>
    </source>
</evidence>
<feature type="domain" description="Carboxypeptidase activation peptide" evidence="16">
    <location>
        <begin position="39"/>
        <end position="112"/>
    </location>
</feature>
<sequence>MCQRKCLANLCLFFAFLSSLLLLQSSAEKRITYYGDQVLQVLPKTQEDVTFLANLSRNNSFKLDFWTEPSLPDRPVDIHVRRNRKYRFKQLLKNETIPFRVKIRNLQRSINGERMRFRSAVPFNAAFHTYSEIVNEMERLEQTNESLAKVFTLGQSYENTTIYGIKFAAMFRAAIAILKSRGTVYRLGPAAIAIYKTSGDATDWVYGTLGVTHSYGVELPPFILAPGGFILHPDNIEPVGMETFAGVKAMAEHHFEGITEKQKYSRQRNAN</sequence>
<evidence type="ECO:0000256" key="12">
    <source>
        <dbReference type="ARBA" id="ARBA00023145"/>
    </source>
</evidence>
<evidence type="ECO:0000313" key="17">
    <source>
        <dbReference type="EMBL" id="KAK2571503.1"/>
    </source>
</evidence>
<dbReference type="Pfam" id="PF02244">
    <property type="entry name" value="Propep_M14"/>
    <property type="match status" value="1"/>
</dbReference>
<evidence type="ECO:0000259" key="15">
    <source>
        <dbReference type="Pfam" id="PF00246"/>
    </source>
</evidence>
<dbReference type="Gene3D" id="3.40.630.10">
    <property type="entry name" value="Zn peptidases"/>
    <property type="match status" value="2"/>
</dbReference>
<dbReference type="Gene3D" id="3.30.70.340">
    <property type="entry name" value="Metallocarboxypeptidase-like"/>
    <property type="match status" value="1"/>
</dbReference>
<gene>
    <name evidence="17" type="ORF">P5673_004107</name>
</gene>
<dbReference type="GO" id="GO:0004181">
    <property type="term" value="F:metallocarboxypeptidase activity"/>
    <property type="evidence" value="ECO:0007669"/>
    <property type="project" value="InterPro"/>
</dbReference>
<evidence type="ECO:0000259" key="16">
    <source>
        <dbReference type="Pfam" id="PF02244"/>
    </source>
</evidence>
<evidence type="ECO:0000256" key="6">
    <source>
        <dbReference type="ARBA" id="ARBA00022723"/>
    </source>
</evidence>
<comment type="function">
    <text evidence="2">Extracellular metalloprotease that contributes to pathogenicity.</text>
</comment>
<feature type="signal peptide" evidence="14">
    <location>
        <begin position="1"/>
        <end position="27"/>
    </location>
</feature>
<evidence type="ECO:0000313" key="18">
    <source>
        <dbReference type="Proteomes" id="UP001249851"/>
    </source>
</evidence>
<dbReference type="PANTHER" id="PTHR11705:SF143">
    <property type="entry name" value="SLL0236 PROTEIN"/>
    <property type="match status" value="1"/>
</dbReference>
<keyword evidence="12" id="KW-0865">Zymogen</keyword>
<keyword evidence="9" id="KW-0862">Zinc</keyword>
<dbReference type="GO" id="GO:0006508">
    <property type="term" value="P:proteolysis"/>
    <property type="evidence" value="ECO:0007669"/>
    <property type="project" value="UniProtKB-KW"/>
</dbReference>
<evidence type="ECO:0000256" key="1">
    <source>
        <dbReference type="ARBA" id="ARBA00001947"/>
    </source>
</evidence>
<dbReference type="InterPro" id="IPR000834">
    <property type="entry name" value="Peptidase_M14"/>
</dbReference>
<proteinExistence type="inferred from homology"/>
<dbReference type="FunFam" id="3.30.70.340:FF:000001">
    <property type="entry name" value="Carboxypeptidase A5"/>
    <property type="match status" value="1"/>
</dbReference>
<keyword evidence="10" id="KW-0843">Virulence</keyword>
<dbReference type="GO" id="GO:0008270">
    <property type="term" value="F:zinc ion binding"/>
    <property type="evidence" value="ECO:0007669"/>
    <property type="project" value="InterPro"/>
</dbReference>
<keyword evidence="13" id="KW-1015">Disulfide bond</keyword>
<keyword evidence="11" id="KW-0482">Metalloprotease</keyword>
<dbReference type="Pfam" id="PF00246">
    <property type="entry name" value="Peptidase_M14"/>
    <property type="match status" value="1"/>
</dbReference>
<dbReference type="Proteomes" id="UP001249851">
    <property type="component" value="Unassembled WGS sequence"/>
</dbReference>
<evidence type="ECO:0000256" key="3">
    <source>
        <dbReference type="ARBA" id="ARBA00005988"/>
    </source>
</evidence>
<dbReference type="AlphaFoldDB" id="A0AAD9VED7"/>
<evidence type="ECO:0000256" key="9">
    <source>
        <dbReference type="ARBA" id="ARBA00022833"/>
    </source>
</evidence>
<feature type="chain" id="PRO_5042078053" evidence="14">
    <location>
        <begin position="28"/>
        <end position="271"/>
    </location>
</feature>
<keyword evidence="8" id="KW-0378">Hydrolase</keyword>
<evidence type="ECO:0000256" key="14">
    <source>
        <dbReference type="SAM" id="SignalP"/>
    </source>
</evidence>
<evidence type="ECO:0000256" key="7">
    <source>
        <dbReference type="ARBA" id="ARBA00022729"/>
    </source>
</evidence>
<evidence type="ECO:0000256" key="13">
    <source>
        <dbReference type="ARBA" id="ARBA00023157"/>
    </source>
</evidence>
<keyword evidence="6" id="KW-0479">Metal-binding</keyword>
<dbReference type="InterPro" id="IPR003146">
    <property type="entry name" value="M14A_act_pep"/>
</dbReference>
<dbReference type="GO" id="GO:0005615">
    <property type="term" value="C:extracellular space"/>
    <property type="evidence" value="ECO:0007669"/>
    <property type="project" value="TreeGrafter"/>
</dbReference>
<evidence type="ECO:0000256" key="10">
    <source>
        <dbReference type="ARBA" id="ARBA00023026"/>
    </source>
</evidence>
<protein>
    <submittedName>
        <fullName evidence="17">Carboxypeptidase A4</fullName>
    </submittedName>
</protein>
<keyword evidence="7 14" id="KW-0732">Signal</keyword>
<evidence type="ECO:0000256" key="2">
    <source>
        <dbReference type="ARBA" id="ARBA00003091"/>
    </source>
</evidence>
<keyword evidence="5" id="KW-0645">Protease</keyword>
<evidence type="ECO:0000256" key="5">
    <source>
        <dbReference type="ARBA" id="ARBA00022670"/>
    </source>
</evidence>
<keyword evidence="4 17" id="KW-0121">Carboxypeptidase</keyword>
<comment type="caution">
    <text evidence="17">The sequence shown here is derived from an EMBL/GenBank/DDBJ whole genome shotgun (WGS) entry which is preliminary data.</text>
</comment>
<comment type="cofactor">
    <cofactor evidence="1">
        <name>Zn(2+)</name>
        <dbReference type="ChEBI" id="CHEBI:29105"/>
    </cofactor>
</comment>
<dbReference type="EMBL" id="JARQWQ010000006">
    <property type="protein sequence ID" value="KAK2571503.1"/>
    <property type="molecule type" value="Genomic_DNA"/>
</dbReference>
<comment type="similarity">
    <text evidence="3">Belongs to the peptidase M14 family.</text>
</comment>
<name>A0AAD9VED7_ACRCE</name>
<accession>A0AAD9VED7</accession>
<evidence type="ECO:0000256" key="8">
    <source>
        <dbReference type="ARBA" id="ARBA00022801"/>
    </source>
</evidence>
<reference evidence="17" key="2">
    <citation type="journal article" date="2023" name="Science">
        <title>Genomic signatures of disease resistance in endangered staghorn corals.</title>
        <authorList>
            <person name="Vollmer S.V."/>
            <person name="Selwyn J.D."/>
            <person name="Despard B.A."/>
            <person name="Roesel C.L."/>
        </authorList>
    </citation>
    <scope>NUCLEOTIDE SEQUENCE</scope>
    <source>
        <strain evidence="17">K2</strain>
    </source>
</reference>